<dbReference type="InterPro" id="IPR017896">
    <property type="entry name" value="4Fe4S_Fe-S-bd"/>
</dbReference>
<dbReference type="RefSeq" id="WP_109528158.1">
    <property type="nucleotide sequence ID" value="NZ_JBFAKC010000016.1"/>
</dbReference>
<dbReference type="PROSITE" id="PS51379">
    <property type="entry name" value="4FE4S_FER_2"/>
    <property type="match status" value="2"/>
</dbReference>
<organism evidence="6 7">
    <name type="scientific">Nocardia aurea</name>
    <dbReference type="NCBI Taxonomy" id="2144174"/>
    <lineage>
        <taxon>Bacteria</taxon>
        <taxon>Bacillati</taxon>
        <taxon>Actinomycetota</taxon>
        <taxon>Actinomycetes</taxon>
        <taxon>Mycobacteriales</taxon>
        <taxon>Nocardiaceae</taxon>
        <taxon>Nocardia</taxon>
    </lineage>
</organism>
<evidence type="ECO:0000256" key="1">
    <source>
        <dbReference type="ARBA" id="ARBA00022485"/>
    </source>
</evidence>
<dbReference type="InterPro" id="IPR017900">
    <property type="entry name" value="4Fe4S_Fe_S_CS"/>
</dbReference>
<keyword evidence="1" id="KW-0004">4Fe-4S</keyword>
<evidence type="ECO:0000313" key="7">
    <source>
        <dbReference type="Proteomes" id="UP001551695"/>
    </source>
</evidence>
<sequence length="108" mass="11887">MIEVVSAERCIECDKCIEVCPTHVFDRGADGIPVLTRQSDCQTCFMCEAYCPVDALFVAPRTEPLPADDPQLDEAYLIERELLGSYRRKLGWGGGQLGARVAIGPELP</sequence>
<keyword evidence="3" id="KW-0408">Iron</keyword>
<dbReference type="Pfam" id="PF13237">
    <property type="entry name" value="Fer4_10"/>
    <property type="match status" value="1"/>
</dbReference>
<comment type="caution">
    <text evidence="6">The sequence shown here is derived from an EMBL/GenBank/DDBJ whole genome shotgun (WGS) entry which is preliminary data.</text>
</comment>
<dbReference type="Proteomes" id="UP001551695">
    <property type="component" value="Unassembled WGS sequence"/>
</dbReference>
<dbReference type="PROSITE" id="PS00198">
    <property type="entry name" value="4FE4S_FER_1"/>
    <property type="match status" value="2"/>
</dbReference>
<name>A0ABV3G204_9NOCA</name>
<accession>A0ABV3G204</accession>
<keyword evidence="7" id="KW-1185">Reference proteome</keyword>
<evidence type="ECO:0000259" key="5">
    <source>
        <dbReference type="PROSITE" id="PS51379"/>
    </source>
</evidence>
<evidence type="ECO:0000256" key="3">
    <source>
        <dbReference type="ARBA" id="ARBA00023004"/>
    </source>
</evidence>
<reference evidence="6 7" key="1">
    <citation type="submission" date="2024-06" db="EMBL/GenBank/DDBJ databases">
        <title>The Natural Products Discovery Center: Release of the First 8490 Sequenced Strains for Exploring Actinobacteria Biosynthetic Diversity.</title>
        <authorList>
            <person name="Kalkreuter E."/>
            <person name="Kautsar S.A."/>
            <person name="Yang D."/>
            <person name="Bader C.D."/>
            <person name="Teijaro C.N."/>
            <person name="Fluegel L."/>
            <person name="Davis C.M."/>
            <person name="Simpson J.R."/>
            <person name="Lauterbach L."/>
            <person name="Steele A.D."/>
            <person name="Gui C."/>
            <person name="Meng S."/>
            <person name="Li G."/>
            <person name="Viehrig K."/>
            <person name="Ye F."/>
            <person name="Su P."/>
            <person name="Kiefer A.F."/>
            <person name="Nichols A."/>
            <person name="Cepeda A.J."/>
            <person name="Yan W."/>
            <person name="Fan B."/>
            <person name="Jiang Y."/>
            <person name="Adhikari A."/>
            <person name="Zheng C.-J."/>
            <person name="Schuster L."/>
            <person name="Cowan T.M."/>
            <person name="Smanski M.J."/>
            <person name="Chevrette M.G."/>
            <person name="De Carvalho L.P.S."/>
            <person name="Shen B."/>
        </authorList>
    </citation>
    <scope>NUCLEOTIDE SEQUENCE [LARGE SCALE GENOMIC DNA]</scope>
    <source>
        <strain evidence="6 7">NPDC050403</strain>
    </source>
</reference>
<proteinExistence type="predicted"/>
<keyword evidence="4" id="KW-0411">Iron-sulfur</keyword>
<gene>
    <name evidence="6" type="ORF">AB0I48_29520</name>
</gene>
<protein>
    <submittedName>
        <fullName evidence="6">Ferredoxin family protein</fullName>
    </submittedName>
</protein>
<evidence type="ECO:0000313" key="6">
    <source>
        <dbReference type="EMBL" id="MEV0711704.1"/>
    </source>
</evidence>
<feature type="domain" description="4Fe-4S ferredoxin-type" evidence="5">
    <location>
        <begin position="1"/>
        <end position="30"/>
    </location>
</feature>
<feature type="domain" description="4Fe-4S ferredoxin-type" evidence="5">
    <location>
        <begin position="31"/>
        <end position="61"/>
    </location>
</feature>
<dbReference type="PANTHER" id="PTHR43687:SF5">
    <property type="entry name" value="4FE-4S FERREDOXIN-TYPE DOMAIN-CONTAINING PROTEIN"/>
    <property type="match status" value="1"/>
</dbReference>
<dbReference type="SUPFAM" id="SSF54862">
    <property type="entry name" value="4Fe-4S ferredoxins"/>
    <property type="match status" value="1"/>
</dbReference>
<evidence type="ECO:0000256" key="4">
    <source>
        <dbReference type="ARBA" id="ARBA00023014"/>
    </source>
</evidence>
<evidence type="ECO:0000256" key="2">
    <source>
        <dbReference type="ARBA" id="ARBA00022723"/>
    </source>
</evidence>
<dbReference type="PANTHER" id="PTHR43687">
    <property type="entry name" value="ADENYLYLSULFATE REDUCTASE, BETA SUBUNIT"/>
    <property type="match status" value="1"/>
</dbReference>
<dbReference type="Gene3D" id="3.30.70.20">
    <property type="match status" value="1"/>
</dbReference>
<dbReference type="InterPro" id="IPR050572">
    <property type="entry name" value="Fe-S_Ferredoxin"/>
</dbReference>
<keyword evidence="2" id="KW-0479">Metal-binding</keyword>
<dbReference type="EMBL" id="JBFAKC010000016">
    <property type="protein sequence ID" value="MEV0711704.1"/>
    <property type="molecule type" value="Genomic_DNA"/>
</dbReference>